<dbReference type="SUPFAM" id="SSF52141">
    <property type="entry name" value="Uracil-DNA glycosylase-like"/>
    <property type="match status" value="1"/>
</dbReference>
<evidence type="ECO:0000313" key="13">
    <source>
        <dbReference type="Proteomes" id="UP000675940"/>
    </source>
</evidence>
<keyword evidence="13" id="KW-1185">Reference proteome</keyword>
<evidence type="ECO:0000256" key="9">
    <source>
        <dbReference type="ARBA" id="ARBA00023204"/>
    </source>
</evidence>
<comment type="caution">
    <text evidence="12">The sequence shown here is derived from an EMBL/GenBank/DDBJ whole genome shotgun (WGS) entry which is preliminary data.</text>
</comment>
<keyword evidence="3" id="KW-0004">4Fe-4S</keyword>
<dbReference type="GO" id="GO:0046872">
    <property type="term" value="F:metal ion binding"/>
    <property type="evidence" value="ECO:0007669"/>
    <property type="project" value="UniProtKB-KW"/>
</dbReference>
<dbReference type="SMART" id="SM00986">
    <property type="entry name" value="UDG"/>
    <property type="match status" value="1"/>
</dbReference>
<dbReference type="InterPro" id="IPR005273">
    <property type="entry name" value="Ura-DNA_glyco_family4"/>
</dbReference>
<evidence type="ECO:0000256" key="5">
    <source>
        <dbReference type="ARBA" id="ARBA00022763"/>
    </source>
</evidence>
<dbReference type="AlphaFoldDB" id="A0A940S3W2"/>
<proteinExistence type="inferred from homology"/>
<keyword evidence="4" id="KW-0479">Metal-binding</keyword>
<dbReference type="Pfam" id="PF03167">
    <property type="entry name" value="UDG"/>
    <property type="match status" value="1"/>
</dbReference>
<evidence type="ECO:0000256" key="7">
    <source>
        <dbReference type="ARBA" id="ARBA00023004"/>
    </source>
</evidence>
<evidence type="ECO:0000256" key="4">
    <source>
        <dbReference type="ARBA" id="ARBA00022723"/>
    </source>
</evidence>
<dbReference type="EMBL" id="JAGISH010000006">
    <property type="protein sequence ID" value="MBP0483230.1"/>
    <property type="molecule type" value="Genomic_DNA"/>
</dbReference>
<organism evidence="12 13">
    <name type="scientific">Sagittula salina</name>
    <dbReference type="NCBI Taxonomy" id="2820268"/>
    <lineage>
        <taxon>Bacteria</taxon>
        <taxon>Pseudomonadati</taxon>
        <taxon>Pseudomonadota</taxon>
        <taxon>Alphaproteobacteria</taxon>
        <taxon>Rhodobacterales</taxon>
        <taxon>Roseobacteraceae</taxon>
        <taxon>Sagittula</taxon>
    </lineage>
</organism>
<protein>
    <recommendedName>
        <fullName evidence="2">Type-4 uracil-DNA glycosylase</fullName>
    </recommendedName>
</protein>
<dbReference type="Gene3D" id="3.40.470.10">
    <property type="entry name" value="Uracil-DNA glycosylase-like domain"/>
    <property type="match status" value="1"/>
</dbReference>
<name>A0A940S3W2_9RHOB</name>
<evidence type="ECO:0000313" key="12">
    <source>
        <dbReference type="EMBL" id="MBP0483230.1"/>
    </source>
</evidence>
<dbReference type="SMART" id="SM00987">
    <property type="entry name" value="UreE_C"/>
    <property type="match status" value="1"/>
</dbReference>
<reference evidence="12" key="1">
    <citation type="submission" date="2021-03" db="EMBL/GenBank/DDBJ databases">
        <title>Sagittula salina sp. nov. strain M10.9X isolated from the marine waste.</title>
        <authorList>
            <person name="Satari L."/>
            <person name="Molina-Menor E."/>
            <person name="Vidal-Verdu A."/>
            <person name="Pascual J."/>
            <person name="Pereto J."/>
            <person name="Porcar M."/>
        </authorList>
    </citation>
    <scope>NUCLEOTIDE SEQUENCE</scope>
    <source>
        <strain evidence="12">M10.9X</strain>
    </source>
</reference>
<dbReference type="Proteomes" id="UP000675940">
    <property type="component" value="Unassembled WGS sequence"/>
</dbReference>
<comment type="similarity">
    <text evidence="1">Belongs to the uracil-DNA glycosylase (UDG) superfamily. Type 4 (UDGa) family.</text>
</comment>
<dbReference type="InterPro" id="IPR023875">
    <property type="entry name" value="DNA_repair_put"/>
</dbReference>
<dbReference type="GO" id="GO:0097506">
    <property type="term" value="F:deaminated base DNA N-glycosylase activity"/>
    <property type="evidence" value="ECO:0007669"/>
    <property type="project" value="UniProtKB-ARBA"/>
</dbReference>
<dbReference type="InterPro" id="IPR036895">
    <property type="entry name" value="Uracil-DNA_glycosylase-like_sf"/>
</dbReference>
<dbReference type="NCBIfam" id="TIGR03915">
    <property type="entry name" value="SAM_7_link_chp"/>
    <property type="match status" value="1"/>
</dbReference>
<evidence type="ECO:0000256" key="2">
    <source>
        <dbReference type="ARBA" id="ARBA00019403"/>
    </source>
</evidence>
<dbReference type="GO" id="GO:0051539">
    <property type="term" value="F:4 iron, 4 sulfur cluster binding"/>
    <property type="evidence" value="ECO:0007669"/>
    <property type="project" value="UniProtKB-KW"/>
</dbReference>
<evidence type="ECO:0000259" key="11">
    <source>
        <dbReference type="SMART" id="SM00986"/>
    </source>
</evidence>
<feature type="region of interest" description="Disordered" evidence="10">
    <location>
        <begin position="470"/>
        <end position="489"/>
    </location>
</feature>
<gene>
    <name evidence="12" type="ORF">J5474_12105</name>
</gene>
<dbReference type="NCBIfam" id="TIGR00758">
    <property type="entry name" value="UDG_fam4"/>
    <property type="match status" value="1"/>
</dbReference>
<keyword evidence="9" id="KW-0234">DNA repair</keyword>
<dbReference type="InterPro" id="IPR005122">
    <property type="entry name" value="Uracil-DNA_glycosylase-like"/>
</dbReference>
<dbReference type="InterPro" id="IPR025404">
    <property type="entry name" value="DUF4130"/>
</dbReference>
<feature type="domain" description="Uracil-DNA glycosylase-like" evidence="11">
    <location>
        <begin position="306"/>
        <end position="466"/>
    </location>
</feature>
<dbReference type="InterPro" id="IPR051536">
    <property type="entry name" value="UDG_Type-4/5"/>
</dbReference>
<dbReference type="PANTHER" id="PTHR33693:SF9">
    <property type="entry name" value="TYPE-4 URACIL-DNA GLYCOSYLASE"/>
    <property type="match status" value="1"/>
</dbReference>
<dbReference type="Pfam" id="PF13566">
    <property type="entry name" value="DUF4130"/>
    <property type="match status" value="1"/>
</dbReference>
<keyword evidence="7" id="KW-0408">Iron</keyword>
<evidence type="ECO:0000256" key="10">
    <source>
        <dbReference type="SAM" id="MobiDB-lite"/>
    </source>
</evidence>
<dbReference type="PANTHER" id="PTHR33693">
    <property type="entry name" value="TYPE-5 URACIL-DNA GLYCOSYLASE"/>
    <property type="match status" value="1"/>
</dbReference>
<dbReference type="RefSeq" id="WP_209361173.1">
    <property type="nucleotide sequence ID" value="NZ_JAGISH010000006.1"/>
</dbReference>
<evidence type="ECO:0000256" key="8">
    <source>
        <dbReference type="ARBA" id="ARBA00023014"/>
    </source>
</evidence>
<keyword evidence="6" id="KW-0378">Hydrolase</keyword>
<dbReference type="GO" id="GO:0006281">
    <property type="term" value="P:DNA repair"/>
    <property type="evidence" value="ECO:0007669"/>
    <property type="project" value="UniProtKB-KW"/>
</dbReference>
<accession>A0A940S3W2</accession>
<sequence length="489" mass="54532">MYRVTLPTVGTFTAWRDAARALLSAGVAPGEVLWSHGQAGDDLFAAETALPRGDRPVTATKTFLQLANLVAWHSDPERFGRLYAALHALQSDRRLLEDRADPRVDRLNRLAKEVGRDKHKMTAFVRFREITPDGANRRAFAAWFEPSHYITEPTAPFFAKRFGDMDWSIATPHLTAHFDGTLTFSDGEAKPPLPDDATEDLWRTYFRSIFNPARLKPKAMQAEMPKKYWKNMPEATLIPEMIATARSRAAEMAAKAPTLAPARAAPILDRLHAAQSEKLQSQDQFLTALQGCRRCPLWENATQPVPGEGPLDAALMFVGEQPGDTEDLTGRPFAGPAGQVFETALARAGIDRAQVYVTNAVKHFKFTPRGKRRLHQNPARAEIQHCKWWLDLEVERVRPALMVALGGTALESLTGSREGLLKRRGRIEETHEGIPLLITVHPSYILRMPDPGLRDEETQRFQADMALARAAVGAGQPPQPRPFRSPDRP</sequence>
<evidence type="ECO:0000256" key="1">
    <source>
        <dbReference type="ARBA" id="ARBA00006521"/>
    </source>
</evidence>
<dbReference type="NCBIfam" id="TIGR03914">
    <property type="entry name" value="UDG_fam_dom"/>
    <property type="match status" value="1"/>
</dbReference>
<keyword evidence="8" id="KW-0411">Iron-sulfur</keyword>
<evidence type="ECO:0000256" key="6">
    <source>
        <dbReference type="ARBA" id="ARBA00022801"/>
    </source>
</evidence>
<evidence type="ECO:0000256" key="3">
    <source>
        <dbReference type="ARBA" id="ARBA00022485"/>
    </source>
</evidence>
<dbReference type="CDD" id="cd10030">
    <property type="entry name" value="UDG-F4_TTUDGA_SPO1dp_like"/>
    <property type="match status" value="1"/>
</dbReference>
<keyword evidence="5" id="KW-0227">DNA damage</keyword>